<name>A0AAV5AWT8_9FLAO</name>
<dbReference type="PANTHER" id="PTHR43877:SF8">
    <property type="entry name" value="N-ACETYLGLUTAMATE SYNTHASE-RELATED"/>
    <property type="match status" value="1"/>
</dbReference>
<sequence length="144" mass="16616">MKKYRIEFLSQEEISPKTEAYIAELFAQLTDIPPICISDLLRKENPPYIVVCWQDERPIAMATMVVYEVISGRKAWIEDVVVSYEFRQQGIGEQLTQTLIMRAKQLGVQTILLFSNPKREAAHRLYKRLGFAQKGSTLFSMNLS</sequence>
<evidence type="ECO:0000313" key="7">
    <source>
        <dbReference type="Proteomes" id="UP001208692"/>
    </source>
</evidence>
<gene>
    <name evidence="4" type="ORF">RCZ15_00780</name>
    <name evidence="5" type="ORF">RCZ16_06810</name>
</gene>
<dbReference type="AlphaFoldDB" id="A0AAV5AWT8"/>
<evidence type="ECO:0000313" key="6">
    <source>
        <dbReference type="Proteomes" id="UP001207736"/>
    </source>
</evidence>
<dbReference type="GO" id="GO:0016747">
    <property type="term" value="F:acyltransferase activity, transferring groups other than amino-acyl groups"/>
    <property type="evidence" value="ECO:0007669"/>
    <property type="project" value="InterPro"/>
</dbReference>
<keyword evidence="1" id="KW-0808">Transferase</keyword>
<proteinExistence type="predicted"/>
<comment type="caution">
    <text evidence="4">The sequence shown here is derived from an EMBL/GenBank/DDBJ whole genome shotgun (WGS) entry which is preliminary data.</text>
</comment>
<dbReference type="PROSITE" id="PS51186">
    <property type="entry name" value="GNAT"/>
    <property type="match status" value="1"/>
</dbReference>
<evidence type="ECO:0000313" key="4">
    <source>
        <dbReference type="EMBL" id="GJM49102.1"/>
    </source>
</evidence>
<keyword evidence="2" id="KW-0012">Acyltransferase</keyword>
<keyword evidence="7" id="KW-1185">Reference proteome</keyword>
<evidence type="ECO:0000259" key="3">
    <source>
        <dbReference type="PROSITE" id="PS51186"/>
    </source>
</evidence>
<dbReference type="PANTHER" id="PTHR43877">
    <property type="entry name" value="AMINOALKYLPHOSPHONATE N-ACETYLTRANSFERASE-RELATED-RELATED"/>
    <property type="match status" value="1"/>
</dbReference>
<dbReference type="Proteomes" id="UP001207736">
    <property type="component" value="Unassembled WGS sequence"/>
</dbReference>
<accession>A0AAV5AWT8</accession>
<dbReference type="InterPro" id="IPR050832">
    <property type="entry name" value="Bact_Acetyltransf"/>
</dbReference>
<feature type="domain" description="N-acetyltransferase" evidence="3">
    <location>
        <begin position="12"/>
        <end position="144"/>
    </location>
</feature>
<reference evidence="4 7" key="1">
    <citation type="submission" date="2021-11" db="EMBL/GenBank/DDBJ databases">
        <title>Draft genome sequence of Capnocytophaga sp. strain KC07075 isolated from cat oral cavity.</title>
        <authorList>
            <person name="Suzuki M."/>
            <person name="Imaoka K."/>
            <person name="Kimura M."/>
            <person name="Morikawa S."/>
            <person name="Maeda K."/>
        </authorList>
    </citation>
    <scope>NUCLEOTIDE SEQUENCE</scope>
    <source>
        <strain evidence="4">KC07075</strain>
        <strain evidence="5 7">KC07079</strain>
    </source>
</reference>
<dbReference type="EMBL" id="BQKA01000001">
    <property type="protein sequence ID" value="GJM49102.1"/>
    <property type="molecule type" value="Genomic_DNA"/>
</dbReference>
<dbReference type="Pfam" id="PF00583">
    <property type="entry name" value="Acetyltransf_1"/>
    <property type="match status" value="1"/>
</dbReference>
<dbReference type="EMBL" id="BQKB01000011">
    <property type="protein sequence ID" value="GJM52363.1"/>
    <property type="molecule type" value="Genomic_DNA"/>
</dbReference>
<dbReference type="Proteomes" id="UP001208692">
    <property type="component" value="Unassembled WGS sequence"/>
</dbReference>
<evidence type="ECO:0000256" key="1">
    <source>
        <dbReference type="ARBA" id="ARBA00022679"/>
    </source>
</evidence>
<organism evidence="4 6">
    <name type="scientific">Capnocytophaga catalasegens</name>
    <dbReference type="NCBI Taxonomy" id="1004260"/>
    <lineage>
        <taxon>Bacteria</taxon>
        <taxon>Pseudomonadati</taxon>
        <taxon>Bacteroidota</taxon>
        <taxon>Flavobacteriia</taxon>
        <taxon>Flavobacteriales</taxon>
        <taxon>Flavobacteriaceae</taxon>
        <taxon>Capnocytophaga</taxon>
    </lineage>
</organism>
<dbReference type="Gene3D" id="3.40.630.30">
    <property type="match status" value="1"/>
</dbReference>
<dbReference type="InterPro" id="IPR016181">
    <property type="entry name" value="Acyl_CoA_acyltransferase"/>
</dbReference>
<dbReference type="RefSeq" id="WP_264845040.1">
    <property type="nucleotide sequence ID" value="NZ_BPMA01000002.1"/>
</dbReference>
<dbReference type="InterPro" id="IPR000182">
    <property type="entry name" value="GNAT_dom"/>
</dbReference>
<evidence type="ECO:0000256" key="2">
    <source>
        <dbReference type="ARBA" id="ARBA00023315"/>
    </source>
</evidence>
<protein>
    <recommendedName>
        <fullName evidence="3">N-acetyltransferase domain-containing protein</fullName>
    </recommendedName>
</protein>
<dbReference type="SUPFAM" id="SSF55729">
    <property type="entry name" value="Acyl-CoA N-acyltransferases (Nat)"/>
    <property type="match status" value="1"/>
</dbReference>
<dbReference type="CDD" id="cd04301">
    <property type="entry name" value="NAT_SF"/>
    <property type="match status" value="1"/>
</dbReference>
<evidence type="ECO:0000313" key="5">
    <source>
        <dbReference type="EMBL" id="GJM52363.1"/>
    </source>
</evidence>